<sequence length="636" mass="73222">MAQIVTLVSFLILVLSLPNALSIDTNAVKEMATQFSSLTSSTWDIVNQLRFVSENAMEFVRAAGAVGVIIATAVDTEFGPESDEQKAIKELHEFIKTKFEALERHRQRESHSIKHNFIGMDYQNTLVRPLDIIEDVYKGITDPREEVRSHYKEEFIDKCKGINTAPHDVMITVVRPLAMIEYVYKGITDPLEEVRSHYKEEFIDKCQGKRGTAPPYHVMITVIYPLDMVEPHYKAITDPLKHRSQFKESFIDGCRGHSGTAPPYHVLIHMKHNLATDCQLPSQEQLERYAAVLELFQKIEQRHHHLLNHNDFLLVKKYKSIKSSILAKAAMAPMQEKLNTILNSASSAEEVWQALNKLNTDFHYANNTCWIQSIADGNEWKREPILHFAQLVFLDLMKTSLIASHCANVIYAGKQKDIDIDHRNIKLRLQEITTHMADWIAKMMEITWPTISRFYAKSAIGNLPINESKDAYQFVAEKIKEELGQFGAAEYDYTVIVFPNWTNPEAMAIISEANSYFDLIDINQINVIVVRIEDNETNFELACKATEWFTPTIESKMKDAIKMWWDHKRHLKLSDLADILKELLQFYRHLVLIHNWKFFSSAATITLGVTQSFIRSAHKIVPSFFDAEIFHVHMLL</sequence>
<proteinExistence type="predicted"/>
<keyword evidence="1" id="KW-0732">Signal</keyword>
<feature type="signal peptide" evidence="1">
    <location>
        <begin position="1"/>
        <end position="22"/>
    </location>
</feature>
<accession>A0ABD2KMZ6</accession>
<comment type="caution">
    <text evidence="2">The sequence shown here is derived from an EMBL/GenBank/DDBJ whole genome shotgun (WGS) entry which is preliminary data.</text>
</comment>
<dbReference type="AlphaFoldDB" id="A0ABD2KMZ6"/>
<dbReference type="EMBL" id="JBICBT010000716">
    <property type="protein sequence ID" value="KAL3104312.1"/>
    <property type="molecule type" value="Genomic_DNA"/>
</dbReference>
<evidence type="ECO:0000313" key="3">
    <source>
        <dbReference type="Proteomes" id="UP001620626"/>
    </source>
</evidence>
<evidence type="ECO:0000256" key="1">
    <source>
        <dbReference type="SAM" id="SignalP"/>
    </source>
</evidence>
<protein>
    <submittedName>
        <fullName evidence="2">Uncharacterized protein</fullName>
    </submittedName>
</protein>
<reference evidence="2 3" key="1">
    <citation type="submission" date="2024-10" db="EMBL/GenBank/DDBJ databases">
        <authorList>
            <person name="Kim D."/>
        </authorList>
    </citation>
    <scope>NUCLEOTIDE SEQUENCE [LARGE SCALE GENOMIC DNA]</scope>
    <source>
        <strain evidence="2">BH-2024</strain>
    </source>
</reference>
<feature type="chain" id="PRO_5044760168" evidence="1">
    <location>
        <begin position="23"/>
        <end position="636"/>
    </location>
</feature>
<evidence type="ECO:0000313" key="2">
    <source>
        <dbReference type="EMBL" id="KAL3104312.1"/>
    </source>
</evidence>
<gene>
    <name evidence="2" type="ORF">niasHT_029097</name>
</gene>
<keyword evidence="3" id="KW-1185">Reference proteome</keyword>
<name>A0ABD2KMZ6_9BILA</name>
<organism evidence="2 3">
    <name type="scientific">Heterodera trifolii</name>
    <dbReference type="NCBI Taxonomy" id="157864"/>
    <lineage>
        <taxon>Eukaryota</taxon>
        <taxon>Metazoa</taxon>
        <taxon>Ecdysozoa</taxon>
        <taxon>Nematoda</taxon>
        <taxon>Chromadorea</taxon>
        <taxon>Rhabditida</taxon>
        <taxon>Tylenchina</taxon>
        <taxon>Tylenchomorpha</taxon>
        <taxon>Tylenchoidea</taxon>
        <taxon>Heteroderidae</taxon>
        <taxon>Heteroderinae</taxon>
        <taxon>Heterodera</taxon>
    </lineage>
</organism>
<dbReference type="Proteomes" id="UP001620626">
    <property type="component" value="Unassembled WGS sequence"/>
</dbReference>